<dbReference type="GeneID" id="19121217"/>
<dbReference type="OrthoDB" id="3693951at2759"/>
<evidence type="ECO:0000313" key="2">
    <source>
        <dbReference type="EMBL" id="EUC43567.1"/>
    </source>
</evidence>
<accession>W6YVX3</accession>
<proteinExistence type="predicted"/>
<dbReference type="RefSeq" id="XP_007689902.1">
    <property type="nucleotide sequence ID" value="XM_007691712.1"/>
</dbReference>
<dbReference type="HOGENOM" id="CLU_112522_0_0_1"/>
<dbReference type="AlphaFoldDB" id="W6YVX3"/>
<feature type="chain" id="PRO_5004886313" evidence="1">
    <location>
        <begin position="19"/>
        <end position="176"/>
    </location>
</feature>
<evidence type="ECO:0000313" key="3">
    <source>
        <dbReference type="Proteomes" id="UP000054032"/>
    </source>
</evidence>
<feature type="signal peptide" evidence="1">
    <location>
        <begin position="1"/>
        <end position="18"/>
    </location>
</feature>
<gene>
    <name evidence="2" type="ORF">COCMIDRAFT_27965</name>
</gene>
<keyword evidence="1" id="KW-0732">Signal</keyword>
<sequence>MRTSASFATFLLCGIATAQFGADTLLGSMSGMTCSNGESTLPPSSHNNLLGSCSRNSWKPVVVKRQAHSGADSDLVNVSLEAPEDGVLVISDSHGRCEHFEVYIDDQLIGETSGTGALDFSACGLPDECMEKNGGQHGYFALPKGNYKLGLKWTKVTPQCDRSSIGEGHYKFHRKC</sequence>
<name>W6YVX3_COCMI</name>
<organism evidence="2 3">
    <name type="scientific">Bipolaris oryzae ATCC 44560</name>
    <dbReference type="NCBI Taxonomy" id="930090"/>
    <lineage>
        <taxon>Eukaryota</taxon>
        <taxon>Fungi</taxon>
        <taxon>Dikarya</taxon>
        <taxon>Ascomycota</taxon>
        <taxon>Pezizomycotina</taxon>
        <taxon>Dothideomycetes</taxon>
        <taxon>Pleosporomycetidae</taxon>
        <taxon>Pleosporales</taxon>
        <taxon>Pleosporineae</taxon>
        <taxon>Pleosporaceae</taxon>
        <taxon>Bipolaris</taxon>
    </lineage>
</organism>
<evidence type="ECO:0000256" key="1">
    <source>
        <dbReference type="SAM" id="SignalP"/>
    </source>
</evidence>
<protein>
    <submittedName>
        <fullName evidence="2">Uncharacterized protein</fullName>
    </submittedName>
</protein>
<dbReference type="KEGG" id="bor:COCMIDRAFT_27965"/>
<dbReference type="Proteomes" id="UP000054032">
    <property type="component" value="Unassembled WGS sequence"/>
</dbReference>
<reference evidence="2 3" key="1">
    <citation type="journal article" date="2013" name="PLoS Genet.">
        <title>Comparative genome structure, secondary metabolite, and effector coding capacity across Cochliobolus pathogens.</title>
        <authorList>
            <person name="Condon B.J."/>
            <person name="Leng Y."/>
            <person name="Wu D."/>
            <person name="Bushley K.E."/>
            <person name="Ohm R.A."/>
            <person name="Otillar R."/>
            <person name="Martin J."/>
            <person name="Schackwitz W."/>
            <person name="Grimwood J."/>
            <person name="MohdZainudin N."/>
            <person name="Xue C."/>
            <person name="Wang R."/>
            <person name="Manning V.A."/>
            <person name="Dhillon B."/>
            <person name="Tu Z.J."/>
            <person name="Steffenson B.J."/>
            <person name="Salamov A."/>
            <person name="Sun H."/>
            <person name="Lowry S."/>
            <person name="LaButti K."/>
            <person name="Han J."/>
            <person name="Copeland A."/>
            <person name="Lindquist E."/>
            <person name="Barry K."/>
            <person name="Schmutz J."/>
            <person name="Baker S.E."/>
            <person name="Ciuffetti L.M."/>
            <person name="Grigoriev I.V."/>
            <person name="Zhong S."/>
            <person name="Turgeon B.G."/>
        </authorList>
    </citation>
    <scope>NUCLEOTIDE SEQUENCE [LARGE SCALE GENOMIC DNA]</scope>
    <source>
        <strain evidence="2 3">ATCC 44560</strain>
    </source>
</reference>
<keyword evidence="3" id="KW-1185">Reference proteome</keyword>
<dbReference type="EMBL" id="KI964025">
    <property type="protein sequence ID" value="EUC43567.1"/>
    <property type="molecule type" value="Genomic_DNA"/>
</dbReference>